<dbReference type="CDD" id="cd00130">
    <property type="entry name" value="PAS"/>
    <property type="match status" value="1"/>
</dbReference>
<evidence type="ECO:0000313" key="5">
    <source>
        <dbReference type="Proteomes" id="UP001321582"/>
    </source>
</evidence>
<reference evidence="4 5" key="1">
    <citation type="submission" date="2022-11" db="EMBL/GenBank/DDBJ databases">
        <title>Haliovirga abyssi gen. nov., sp. nov., a mesophilic fermentative bacterium isolated from the Iheya North hydrothermal field and the proposal of Haliovirgaceae fam. nov.</title>
        <authorList>
            <person name="Miyazaki U."/>
            <person name="Tame A."/>
            <person name="Miyazaki J."/>
            <person name="Takai K."/>
            <person name="Sawayama S."/>
            <person name="Kitajima M."/>
            <person name="Okamoto A."/>
            <person name="Nakagawa S."/>
        </authorList>
    </citation>
    <scope>NUCLEOTIDE SEQUENCE [LARGE SCALE GENOMIC DNA]</scope>
    <source>
        <strain evidence="4 5">IC12</strain>
    </source>
</reference>
<dbReference type="Pfam" id="PF13426">
    <property type="entry name" value="PAS_9"/>
    <property type="match status" value="1"/>
</dbReference>
<protein>
    <recommendedName>
        <fullName evidence="6">EAL domain-containing protein</fullName>
    </recommendedName>
</protein>
<feature type="domain" description="EAL" evidence="2">
    <location>
        <begin position="410"/>
        <end position="663"/>
    </location>
</feature>
<dbReference type="PANTHER" id="PTHR44757:SF2">
    <property type="entry name" value="BIOFILM ARCHITECTURE MAINTENANCE PROTEIN MBAA"/>
    <property type="match status" value="1"/>
</dbReference>
<feature type="domain" description="GGDEF" evidence="3">
    <location>
        <begin position="263"/>
        <end position="401"/>
    </location>
</feature>
<dbReference type="PANTHER" id="PTHR44757">
    <property type="entry name" value="DIGUANYLATE CYCLASE DGCP"/>
    <property type="match status" value="1"/>
</dbReference>
<dbReference type="EMBL" id="AP027059">
    <property type="protein sequence ID" value="BDU49705.1"/>
    <property type="molecule type" value="Genomic_DNA"/>
</dbReference>
<dbReference type="InterPro" id="IPR001633">
    <property type="entry name" value="EAL_dom"/>
</dbReference>
<organism evidence="4 5">
    <name type="scientific">Haliovirga abyssi</name>
    <dbReference type="NCBI Taxonomy" id="2996794"/>
    <lineage>
        <taxon>Bacteria</taxon>
        <taxon>Fusobacteriati</taxon>
        <taxon>Fusobacteriota</taxon>
        <taxon>Fusobacteriia</taxon>
        <taxon>Fusobacteriales</taxon>
        <taxon>Haliovirgaceae</taxon>
        <taxon>Haliovirga</taxon>
    </lineage>
</organism>
<dbReference type="Gene3D" id="3.20.20.450">
    <property type="entry name" value="EAL domain"/>
    <property type="match status" value="1"/>
</dbReference>
<dbReference type="RefSeq" id="WP_307904651.1">
    <property type="nucleotide sequence ID" value="NZ_AP027059.1"/>
</dbReference>
<dbReference type="Pfam" id="PF00563">
    <property type="entry name" value="EAL"/>
    <property type="match status" value="1"/>
</dbReference>
<dbReference type="SUPFAM" id="SSF141868">
    <property type="entry name" value="EAL domain-like"/>
    <property type="match status" value="1"/>
</dbReference>
<sequence>MSYIILVVIILIIFHIFIHKKKLYLLPEKNNNPIILIRKKKIKYMNGAAKCIFYQKEDLDILENEVMKSNYKEFEVKINNSYYNFNVSTIDKNSYNLYGKNITKLKETEKKLEITSKIFEISKDGILILDENFVIIAVNDAFTKISLFTEEEYIGKKIWDTTGLLERKEEFKNILKALLKLDYWEGETWFRKKTKEIYNVYLKIKIIRRNKKIINYIISIEDITYLNKIEQRTNFIKNYDLLTGLHNRNFIIEKVEKYFAENKKIYLLYLDIDNFKKVNDSLNYKAGDKILNDLSEYLKSCVNSSDELGRLEGDKFVLLYEEKDYNEKEILDKLYKIFKLPFKTYENPFLDEVKDVYLNFSLGIAYSENSNKSAFDLVKNAEIAMYDSKVDKKNSFRNYEKLKNRDLIKEVELESDLRKAIENDEFIVYYQPQIMIPEEKILGMEALIRWQSPKRGFVNPGGFIEFAEKSGLIVEIGEIVFEKSCKFFKELMENGRKDLLLSVNLSPLQFDDIDLIDKIMSIVEKYNIPTNKIKLEITESLIMKDMDNNIKKMEELKSLGFKFSMDDFGTGYSSLSYLKNFPLDFLKIDQSFIRNLRDDESDKNLVKAILDIGKIFKLGVIAEGVETKEQLEFLKGIGVTEIQGYYYSKPISDTEFIKFLEKE</sequence>
<evidence type="ECO:0000313" key="4">
    <source>
        <dbReference type="EMBL" id="BDU49705.1"/>
    </source>
</evidence>
<dbReference type="InterPro" id="IPR043128">
    <property type="entry name" value="Rev_trsase/Diguanyl_cyclase"/>
</dbReference>
<dbReference type="SMART" id="SM00091">
    <property type="entry name" value="PAS"/>
    <property type="match status" value="1"/>
</dbReference>
<dbReference type="CDD" id="cd01949">
    <property type="entry name" value="GGDEF"/>
    <property type="match status" value="1"/>
</dbReference>
<dbReference type="Pfam" id="PF00990">
    <property type="entry name" value="GGDEF"/>
    <property type="match status" value="1"/>
</dbReference>
<name>A0AAU9D8V6_9FUSO</name>
<dbReference type="InterPro" id="IPR035965">
    <property type="entry name" value="PAS-like_dom_sf"/>
</dbReference>
<feature type="domain" description="PAS" evidence="1">
    <location>
        <begin position="111"/>
        <end position="182"/>
    </location>
</feature>
<dbReference type="InterPro" id="IPR000160">
    <property type="entry name" value="GGDEF_dom"/>
</dbReference>
<dbReference type="CDD" id="cd01948">
    <property type="entry name" value="EAL"/>
    <property type="match status" value="1"/>
</dbReference>
<evidence type="ECO:0000259" key="1">
    <source>
        <dbReference type="PROSITE" id="PS50112"/>
    </source>
</evidence>
<dbReference type="PROSITE" id="PS50883">
    <property type="entry name" value="EAL"/>
    <property type="match status" value="1"/>
</dbReference>
<evidence type="ECO:0008006" key="6">
    <source>
        <dbReference type="Google" id="ProtNLM"/>
    </source>
</evidence>
<dbReference type="NCBIfam" id="TIGR00229">
    <property type="entry name" value="sensory_box"/>
    <property type="match status" value="1"/>
</dbReference>
<proteinExistence type="predicted"/>
<keyword evidence="5" id="KW-1185">Reference proteome</keyword>
<accession>A0AAU9D8V6</accession>
<dbReference type="SUPFAM" id="SSF55073">
    <property type="entry name" value="Nucleotide cyclase"/>
    <property type="match status" value="1"/>
</dbReference>
<dbReference type="AlphaFoldDB" id="A0AAU9D8V6"/>
<dbReference type="SUPFAM" id="SSF55785">
    <property type="entry name" value="PYP-like sensor domain (PAS domain)"/>
    <property type="match status" value="1"/>
</dbReference>
<dbReference type="InterPro" id="IPR052155">
    <property type="entry name" value="Biofilm_reg_signaling"/>
</dbReference>
<dbReference type="InterPro" id="IPR029787">
    <property type="entry name" value="Nucleotide_cyclase"/>
</dbReference>
<dbReference type="Gene3D" id="3.30.450.20">
    <property type="entry name" value="PAS domain"/>
    <property type="match status" value="1"/>
</dbReference>
<dbReference type="PROSITE" id="PS50112">
    <property type="entry name" value="PAS"/>
    <property type="match status" value="1"/>
</dbReference>
<dbReference type="NCBIfam" id="TIGR00254">
    <property type="entry name" value="GGDEF"/>
    <property type="match status" value="1"/>
</dbReference>
<gene>
    <name evidence="4" type="ORF">HLVA_02740</name>
</gene>
<dbReference type="InterPro" id="IPR035919">
    <property type="entry name" value="EAL_sf"/>
</dbReference>
<dbReference type="FunFam" id="3.20.20.450:FF:000001">
    <property type="entry name" value="Cyclic di-GMP phosphodiesterase yahA"/>
    <property type="match status" value="1"/>
</dbReference>
<dbReference type="Proteomes" id="UP001321582">
    <property type="component" value="Chromosome"/>
</dbReference>
<dbReference type="InterPro" id="IPR000014">
    <property type="entry name" value="PAS"/>
</dbReference>
<dbReference type="KEGG" id="haby:HLVA_02740"/>
<dbReference type="PROSITE" id="PS50887">
    <property type="entry name" value="GGDEF"/>
    <property type="match status" value="1"/>
</dbReference>
<evidence type="ECO:0000259" key="2">
    <source>
        <dbReference type="PROSITE" id="PS50883"/>
    </source>
</evidence>
<dbReference type="Gene3D" id="3.30.70.270">
    <property type="match status" value="1"/>
</dbReference>
<dbReference type="SMART" id="SM00267">
    <property type="entry name" value="GGDEF"/>
    <property type="match status" value="1"/>
</dbReference>
<dbReference type="SMART" id="SM00052">
    <property type="entry name" value="EAL"/>
    <property type="match status" value="1"/>
</dbReference>
<evidence type="ECO:0000259" key="3">
    <source>
        <dbReference type="PROSITE" id="PS50887"/>
    </source>
</evidence>